<feature type="domain" description="Sodium/calcium exchanger membrane region" evidence="6">
    <location>
        <begin position="184"/>
        <end position="323"/>
    </location>
</feature>
<evidence type="ECO:0000256" key="3">
    <source>
        <dbReference type="ARBA" id="ARBA00022989"/>
    </source>
</evidence>
<dbReference type="GO" id="GO:0005886">
    <property type="term" value="C:plasma membrane"/>
    <property type="evidence" value="ECO:0007669"/>
    <property type="project" value="TreeGrafter"/>
</dbReference>
<feature type="transmembrane region" description="Helical" evidence="5">
    <location>
        <begin position="218"/>
        <end position="241"/>
    </location>
</feature>
<feature type="transmembrane region" description="Helical" evidence="5">
    <location>
        <begin position="104"/>
        <end position="120"/>
    </location>
</feature>
<dbReference type="EMBL" id="CP018171">
    <property type="protein sequence ID" value="APH74238.1"/>
    <property type="molecule type" value="Genomic_DNA"/>
</dbReference>
<name>A0A1L3SXX3_9HYPH</name>
<feature type="transmembrane region" description="Helical" evidence="5">
    <location>
        <begin position="126"/>
        <end position="143"/>
    </location>
</feature>
<gene>
    <name evidence="7" type="ORF">BSQ44_24865</name>
</gene>
<dbReference type="AlphaFoldDB" id="A0A1L3SXX3"/>
<evidence type="ECO:0000256" key="5">
    <source>
        <dbReference type="SAM" id="Phobius"/>
    </source>
</evidence>
<accession>A0A1L3SXX3</accession>
<keyword evidence="8" id="KW-1185">Reference proteome</keyword>
<dbReference type="Proteomes" id="UP000182840">
    <property type="component" value="Chromosome"/>
</dbReference>
<evidence type="ECO:0000256" key="2">
    <source>
        <dbReference type="ARBA" id="ARBA00022692"/>
    </source>
</evidence>
<dbReference type="GO" id="GO:0008273">
    <property type="term" value="F:calcium, potassium:sodium antiporter activity"/>
    <property type="evidence" value="ECO:0007669"/>
    <property type="project" value="TreeGrafter"/>
</dbReference>
<keyword evidence="3 5" id="KW-1133">Transmembrane helix</keyword>
<feature type="domain" description="Sodium/calcium exchanger membrane region" evidence="6">
    <location>
        <begin position="4"/>
        <end position="143"/>
    </location>
</feature>
<dbReference type="STRING" id="1670800.BSQ44_24865"/>
<dbReference type="PANTHER" id="PTHR10846">
    <property type="entry name" value="SODIUM/POTASSIUM/CALCIUM EXCHANGER"/>
    <property type="match status" value="1"/>
</dbReference>
<evidence type="ECO:0000256" key="4">
    <source>
        <dbReference type="ARBA" id="ARBA00023136"/>
    </source>
</evidence>
<dbReference type="InterPro" id="IPR004837">
    <property type="entry name" value="NaCa_Exmemb"/>
</dbReference>
<dbReference type="Pfam" id="PF01699">
    <property type="entry name" value="Na_Ca_ex"/>
    <property type="match status" value="2"/>
</dbReference>
<evidence type="ECO:0000313" key="7">
    <source>
        <dbReference type="EMBL" id="APH74238.1"/>
    </source>
</evidence>
<keyword evidence="4 5" id="KW-0472">Membrane</keyword>
<comment type="subcellular location">
    <subcellularLocation>
        <location evidence="1">Membrane</location>
        <topology evidence="1">Multi-pass membrane protein</topology>
    </subcellularLocation>
</comment>
<dbReference type="Gene3D" id="1.20.1420.30">
    <property type="entry name" value="NCX, central ion-binding region"/>
    <property type="match status" value="2"/>
</dbReference>
<dbReference type="InterPro" id="IPR004481">
    <property type="entry name" value="K/Na/Ca-exchanger"/>
</dbReference>
<dbReference type="InterPro" id="IPR044880">
    <property type="entry name" value="NCX_ion-bd_dom_sf"/>
</dbReference>
<dbReference type="Gene3D" id="6.10.280.80">
    <property type="entry name" value="NCX, peripheral helical region"/>
    <property type="match status" value="1"/>
</dbReference>
<reference evidence="8" key="1">
    <citation type="submission" date="2016-11" db="EMBL/GenBank/DDBJ databases">
        <title>Mesorhizobium oceanicum sp. nov., isolated from deep seawater in South China Sea.</title>
        <authorList>
            <person name="Fu G.-Y."/>
        </authorList>
    </citation>
    <scope>NUCLEOTIDE SEQUENCE [LARGE SCALE GENOMIC DNA]</scope>
    <source>
        <strain evidence="8">B7</strain>
    </source>
</reference>
<feature type="transmembrane region" description="Helical" evidence="5">
    <location>
        <begin position="180"/>
        <end position="202"/>
    </location>
</feature>
<evidence type="ECO:0000313" key="8">
    <source>
        <dbReference type="Proteomes" id="UP000182840"/>
    </source>
</evidence>
<dbReference type="RefSeq" id="WP_072607693.1">
    <property type="nucleotide sequence ID" value="NZ_CP018171.1"/>
</dbReference>
<dbReference type="GO" id="GO:0006874">
    <property type="term" value="P:intracellular calcium ion homeostasis"/>
    <property type="evidence" value="ECO:0007669"/>
    <property type="project" value="TreeGrafter"/>
</dbReference>
<protein>
    <submittedName>
        <fullName evidence="7">Sodium:calcium antiporter</fullName>
    </submittedName>
</protein>
<sequence>MITLLILIGGLVLLVIGGELLVRGSVNVASRLGVSPLVIGLTLVGFGTSTPELVTSLQAALNGSPGIAYGNIVGSNIANILLILGISTMILPIAVASSTLKRDGVVMIAVAVAFAVIAATMPAGRLVGAVFVVALACYIYLAFRQEKTANVDHGAVYDKSIAVQEADPALAPKAAVSGSMLLPIVTAVAGLGIVVLGGYLLVDSAVAIARELGVSETIIGLTIVAVGTSLPELVTSVMAALRKQTDVAFGNIVGSNIYNILGIGGITALTAPSQVPAEIVGFDNLLMVAVSLLIVGFAYTGRRISRGEGGVLFAGYIGYVAWIWP</sequence>
<dbReference type="OrthoDB" id="9794225at2"/>
<dbReference type="PANTHER" id="PTHR10846:SF8">
    <property type="entry name" value="INNER MEMBRANE PROTEIN YRBG"/>
    <property type="match status" value="1"/>
</dbReference>
<dbReference type="NCBIfam" id="TIGR00367">
    <property type="entry name" value="calcium/sodium antiporter"/>
    <property type="match status" value="1"/>
</dbReference>
<feature type="transmembrane region" description="Helical" evidence="5">
    <location>
        <begin position="307"/>
        <end position="324"/>
    </location>
</feature>
<feature type="transmembrane region" description="Helical" evidence="5">
    <location>
        <begin position="77"/>
        <end position="97"/>
    </location>
</feature>
<feature type="transmembrane region" description="Helical" evidence="5">
    <location>
        <begin position="281"/>
        <end position="300"/>
    </location>
</feature>
<evidence type="ECO:0000259" key="6">
    <source>
        <dbReference type="Pfam" id="PF01699"/>
    </source>
</evidence>
<evidence type="ECO:0000256" key="1">
    <source>
        <dbReference type="ARBA" id="ARBA00004141"/>
    </source>
</evidence>
<keyword evidence="2 5" id="KW-0812">Transmembrane</keyword>
<feature type="transmembrane region" description="Helical" evidence="5">
    <location>
        <begin position="248"/>
        <end position="269"/>
    </location>
</feature>
<dbReference type="KEGG" id="meso:BSQ44_24865"/>
<dbReference type="GO" id="GO:0005262">
    <property type="term" value="F:calcium channel activity"/>
    <property type="evidence" value="ECO:0007669"/>
    <property type="project" value="TreeGrafter"/>
</dbReference>
<organism evidence="7 8">
    <name type="scientific">Aquibium oceanicum</name>
    <dbReference type="NCBI Taxonomy" id="1670800"/>
    <lineage>
        <taxon>Bacteria</taxon>
        <taxon>Pseudomonadati</taxon>
        <taxon>Pseudomonadota</taxon>
        <taxon>Alphaproteobacteria</taxon>
        <taxon>Hyphomicrobiales</taxon>
        <taxon>Phyllobacteriaceae</taxon>
        <taxon>Aquibium</taxon>
    </lineage>
</organism>
<proteinExistence type="predicted"/>